<dbReference type="Gene3D" id="1.10.533.10">
    <property type="entry name" value="Death Domain, Fas"/>
    <property type="match status" value="1"/>
</dbReference>
<organism evidence="7 8">
    <name type="scientific">Xyrichtys novacula</name>
    <name type="common">Pearly razorfish</name>
    <name type="synonym">Hemipteronotus novacula</name>
    <dbReference type="NCBI Taxonomy" id="13765"/>
    <lineage>
        <taxon>Eukaryota</taxon>
        <taxon>Metazoa</taxon>
        <taxon>Chordata</taxon>
        <taxon>Craniata</taxon>
        <taxon>Vertebrata</taxon>
        <taxon>Euteleostomi</taxon>
        <taxon>Actinopterygii</taxon>
        <taxon>Neopterygii</taxon>
        <taxon>Teleostei</taxon>
        <taxon>Neoteleostei</taxon>
        <taxon>Acanthomorphata</taxon>
        <taxon>Eupercaria</taxon>
        <taxon>Labriformes</taxon>
        <taxon>Labridae</taxon>
        <taxon>Xyrichtys</taxon>
    </lineage>
</organism>
<dbReference type="Pfam" id="PF00619">
    <property type="entry name" value="CARD"/>
    <property type="match status" value="1"/>
</dbReference>
<feature type="domain" description="CARD" evidence="5">
    <location>
        <begin position="14"/>
        <end position="98"/>
    </location>
</feature>
<dbReference type="GO" id="GO:0042981">
    <property type="term" value="P:regulation of apoptotic process"/>
    <property type="evidence" value="ECO:0007669"/>
    <property type="project" value="InterPro"/>
</dbReference>
<feature type="coiled-coil region" evidence="3">
    <location>
        <begin position="965"/>
        <end position="992"/>
    </location>
</feature>
<protein>
    <recommendedName>
        <fullName evidence="9">CARD domain-containing protein</fullName>
    </recommendedName>
</protein>
<dbReference type="EMBL" id="OY660875">
    <property type="protein sequence ID" value="CAJ1069369.1"/>
    <property type="molecule type" value="Genomic_DNA"/>
</dbReference>
<name>A0AAV1G9M7_XYRNO</name>
<dbReference type="InterPro" id="IPR007110">
    <property type="entry name" value="Ig-like_dom"/>
</dbReference>
<feature type="compositionally biased region" description="Low complexity" evidence="4">
    <location>
        <begin position="1819"/>
        <end position="1830"/>
    </location>
</feature>
<dbReference type="PANTHER" id="PTHR21444">
    <property type="entry name" value="COILED-COIL DOMAIN-CONTAINING PROTEIN 180"/>
    <property type="match status" value="1"/>
</dbReference>
<sequence length="1944" mass="222109">MEEVCEDDLCWLKLDDFRMLLIKNVDASRITPYLRQCQVISAEDEEELFNDPTLAVRRRKVGALLDILQRTGVKGYTAFLESLELDYPQLYSRITGKEPNKTFSILVDTAGESGLTQFLMSELSRLQRALQDERRRRQQACSVAKEQEVWSQQQQLKDRESRKLKERLHKIREERERLSEEVKQLRDHNYSLMADINSLSQERSNALLANRDLQIEVERLKHTVLRAESQTRLLRRRTMRPLQESRSLALPPETFFNPNPLEELKEEKPEEKKEEKHEVIREKQKETQQQMPQKSPALPSINLINTVFKLRKALHKAEEQSARRLEEKEELELLCAQLKGDARMYRQQNKQTLRQLEEVIKERDKALSSRAEHQEEARLLLQEKDQYREQVRQLTEQTDKLELSLLRTQGEELQLRTRLRRLTCNTNQSERSVSSEEEQPENVAKGSSEEVRSGTSGENEEAAVLQQYSSPPGGATQPEEKPCSAASLEEETDVSPTSMIRPNFFYRRLDDVMCESRAVPSGKVYRQLFEAQAQLSRSLLAGRRDTRTDCLSAEDSNTHFSATSRLLCPFSSWEQQVDGADEVDDVCRLPDSVVGASPSSNLVERLAEKKSKRHKETLTQLDKELTEITQVYETQVRTVSVELQSSLQDLDLCLSTLKERMKQPEHLEDITLQDVCGLWEEVEEVVKKKKTRIKELNQKLTEAENKRTDQIRVVLKKYCPLLERISFLPPPDVHRLIHNEAAMLNQSLLANRRSVARLLLHLQEENLQQESLLRLHWEDYLSRWKSSRATEIIDQYKSLCSSDQDQELVSVQQVIEKMKQTQQELAEKRLEIISNICSLVPPSCSTSVVSDWFNQLTAVNQQIDSFHADYLSQLQGCYEQRWRDRLAVVERCKEALSALQLSEEEVNHAVSSALLPLIGQRQSQDEEQLAALNVCRESVASHALGLSRRVFVMLRGVAVLWETHSSRLKMREDELQQHLDNLRDSQQQHTEKQTACLDIMLNALRQESREDALETSLDKAVVFLQEIQQSSKQCISDQCQQLDRLPSLLLEELLSYSSSLSSFYHLDHIYRPSPEELQNLHPSLTATSDQEASEGAEIKEPLEMTKDHSMSCQPDTDPSQPSKDWLTEAETSLKELCDISSNVSFTSSSGVAYSGPDFPCPAPPETPQQETHLILFPGEPLTNKLTSSRTLFLDNLEQHFQNVLRSAVTMVTHRKEVLHSEHEINLKQLNRQHIETHIYQPRLAELQLHSQCVDTHCEEVSTMLASCRMELQDLQTSISKKNQVFATKVSNMEDNIVRADNSQRLKAVSSALQDCLDNHIKDIQDCQTAFKQTIQKRLEEVRHKMTQLLSSFRLFSEGGDFAPQEVILFQRRLKEKTKEISAAEVSIYSQLEAFESKSSLQVKEVSGRLEETLSFLRSEVTFMEEIKKIISSTQVSIKAEAASSNQQQAAISSKLEDLKRMMESTQVSPEQVCSLLSSVSQELKKRSQYLEFSMDQTLLESLTARPKSTKRVRPALPPDLLQPSRKDVDLLSDPVVGIIKSLNRLGMVQDDATEVTEKKERGRTGFYSCCQSSVQRLHQRCTESVSNLSGCESVSRGSKSIRSGRRLQIFGPKPNPEQTTHSLISAVNSVLWKANDVILQVSKDFYRSKRGSRFLLVPDSLDQWTEKMQQRLLGYQEQAKKLLSTSREELGNQLSVLTKLLKLLPEVLISNHEQQQEAGLRETMGGVRTKLEEMLAASEEEKCENVHQLKVSLKDGDELQTLNSREDLRQKQLHSAVCSAHLELQESVRAKGEEFVTSLASLTEKLIHQLDELLTATDAPSSQQPPAESSVTMETGDETGLKLCTVSRTFSGIPYRTLPADSTADSPSNVTIATTASISTTRCTSVHMAVIERRDAAVKRFEQLLKSESSRSDDDKLRRLSEVERWSTDWRQQLDKLNDTHSSS</sequence>
<evidence type="ECO:0000313" key="7">
    <source>
        <dbReference type="EMBL" id="CAJ1069369.1"/>
    </source>
</evidence>
<proteinExistence type="predicted"/>
<dbReference type="Proteomes" id="UP001178508">
    <property type="component" value="Chromosome 12"/>
</dbReference>
<feature type="compositionally biased region" description="Basic and acidic residues" evidence="4">
    <location>
        <begin position="262"/>
        <end position="286"/>
    </location>
</feature>
<reference evidence="7" key="1">
    <citation type="submission" date="2023-08" db="EMBL/GenBank/DDBJ databases">
        <authorList>
            <person name="Alioto T."/>
            <person name="Alioto T."/>
            <person name="Gomez Garrido J."/>
        </authorList>
    </citation>
    <scope>NUCLEOTIDE SEQUENCE</scope>
</reference>
<feature type="coiled-coil region" evidence="3">
    <location>
        <begin position="679"/>
        <end position="713"/>
    </location>
</feature>
<dbReference type="InterPro" id="IPR011029">
    <property type="entry name" value="DEATH-like_dom_sf"/>
</dbReference>
<keyword evidence="8" id="KW-1185">Reference proteome</keyword>
<dbReference type="InterPro" id="IPR028089">
    <property type="entry name" value="DUF4455"/>
</dbReference>
<feature type="domain" description="Ig-like" evidence="6">
    <location>
        <begin position="1082"/>
        <end position="1160"/>
    </location>
</feature>
<dbReference type="FunFam" id="1.10.533.10:FF:000003">
    <property type="entry name" value="Caspase recruitment domain family, member 11"/>
    <property type="match status" value="1"/>
</dbReference>
<evidence type="ECO:0000256" key="1">
    <source>
        <dbReference type="ARBA" id="ARBA00022553"/>
    </source>
</evidence>
<dbReference type="InterPro" id="IPR027914">
    <property type="entry name" value="DUF4456"/>
</dbReference>
<feature type="region of interest" description="Disordered" evidence="4">
    <location>
        <begin position="426"/>
        <end position="495"/>
    </location>
</feature>
<dbReference type="SUPFAM" id="SSF47986">
    <property type="entry name" value="DEATH domain"/>
    <property type="match status" value="1"/>
</dbReference>
<dbReference type="InterPro" id="IPR001315">
    <property type="entry name" value="CARD"/>
</dbReference>
<dbReference type="PANTHER" id="PTHR21444:SF14">
    <property type="entry name" value="COILED-COIL DOMAIN-CONTAINING PROTEIN 180"/>
    <property type="match status" value="1"/>
</dbReference>
<evidence type="ECO:0000259" key="6">
    <source>
        <dbReference type="PROSITE" id="PS50835"/>
    </source>
</evidence>
<evidence type="ECO:0000313" key="8">
    <source>
        <dbReference type="Proteomes" id="UP001178508"/>
    </source>
</evidence>
<dbReference type="PROSITE" id="PS50209">
    <property type="entry name" value="CARD"/>
    <property type="match status" value="1"/>
</dbReference>
<dbReference type="PROSITE" id="PS50835">
    <property type="entry name" value="IG_LIKE"/>
    <property type="match status" value="1"/>
</dbReference>
<accession>A0AAV1G9M7</accession>
<dbReference type="Pfam" id="PF14643">
    <property type="entry name" value="DUF4455"/>
    <property type="match status" value="1"/>
</dbReference>
<evidence type="ECO:0000256" key="3">
    <source>
        <dbReference type="SAM" id="Coils"/>
    </source>
</evidence>
<feature type="region of interest" description="Disordered" evidence="4">
    <location>
        <begin position="1816"/>
        <end position="1836"/>
    </location>
</feature>
<keyword evidence="2 3" id="KW-0175">Coiled coil</keyword>
<feature type="coiled-coil region" evidence="3">
    <location>
        <begin position="161"/>
        <end position="230"/>
    </location>
</feature>
<evidence type="ECO:0000256" key="2">
    <source>
        <dbReference type="ARBA" id="ARBA00023054"/>
    </source>
</evidence>
<evidence type="ECO:0000256" key="4">
    <source>
        <dbReference type="SAM" id="MobiDB-lite"/>
    </source>
</evidence>
<evidence type="ECO:0008006" key="9">
    <source>
        <dbReference type="Google" id="ProtNLM"/>
    </source>
</evidence>
<feature type="region of interest" description="Disordered" evidence="4">
    <location>
        <begin position="246"/>
        <end position="297"/>
    </location>
</feature>
<evidence type="ECO:0000259" key="5">
    <source>
        <dbReference type="PROSITE" id="PS50209"/>
    </source>
</evidence>
<dbReference type="Pfam" id="PF14644">
    <property type="entry name" value="DUF4456"/>
    <property type="match status" value="1"/>
</dbReference>
<keyword evidence="1" id="KW-0597">Phosphoprotein</keyword>
<gene>
    <name evidence="7" type="ORF">XNOV1_A042605</name>
</gene>